<name>A0A6P1DX64_9GAMM</name>
<feature type="domain" description="WCX" evidence="2">
    <location>
        <begin position="266"/>
        <end position="331"/>
    </location>
</feature>
<feature type="domain" description="WYL" evidence="1">
    <location>
        <begin position="154"/>
        <end position="220"/>
    </location>
</feature>
<dbReference type="Proteomes" id="UP000471640">
    <property type="component" value="Unassembled WGS sequence"/>
</dbReference>
<proteinExistence type="predicted"/>
<dbReference type="InterPro" id="IPR051534">
    <property type="entry name" value="CBASS_pafABC_assoc_protein"/>
</dbReference>
<evidence type="ECO:0000313" key="3">
    <source>
        <dbReference type="EMBL" id="NEX22778.1"/>
    </source>
</evidence>
<organism evidence="3 4">
    <name type="scientific">Thiorhodococcus mannitoliphagus</name>
    <dbReference type="NCBI Taxonomy" id="329406"/>
    <lineage>
        <taxon>Bacteria</taxon>
        <taxon>Pseudomonadati</taxon>
        <taxon>Pseudomonadota</taxon>
        <taxon>Gammaproteobacteria</taxon>
        <taxon>Chromatiales</taxon>
        <taxon>Chromatiaceae</taxon>
        <taxon>Thiorhodococcus</taxon>
    </lineage>
</organism>
<reference evidence="4" key="1">
    <citation type="journal article" date="2020" name="Microbiol. Resour. Announc.">
        <title>Draft Genome Sequences of Thiorhodococcus mannitoliphagus and Thiorhodococcus minor, Purple Sulfur Photosynthetic Bacteria in the Gammaproteobacterial Family Chromatiaceae.</title>
        <authorList>
            <person name="Aviles F.A."/>
            <person name="Meyer T.E."/>
            <person name="Kyndt J.A."/>
        </authorList>
    </citation>
    <scope>NUCLEOTIDE SEQUENCE [LARGE SCALE GENOMIC DNA]</scope>
    <source>
        <strain evidence="4">DSM 18266</strain>
    </source>
</reference>
<reference evidence="3 4" key="2">
    <citation type="submission" date="2020-02" db="EMBL/GenBank/DDBJ databases">
        <title>Genome sequences of Thiorhodococcus mannitoliphagus and Thiorhodococcus minor, purple sulfur photosynthetic bacteria in the gammaproteobacterial family, Chromatiaceae.</title>
        <authorList>
            <person name="Aviles F.A."/>
            <person name="Meyer T.E."/>
            <person name="Kyndt J.A."/>
        </authorList>
    </citation>
    <scope>NUCLEOTIDE SEQUENCE [LARGE SCALE GENOMIC DNA]</scope>
    <source>
        <strain evidence="3 4">DSM 18266</strain>
    </source>
</reference>
<evidence type="ECO:0000259" key="1">
    <source>
        <dbReference type="Pfam" id="PF13280"/>
    </source>
</evidence>
<accession>A0A6P1DX64</accession>
<evidence type="ECO:0000259" key="2">
    <source>
        <dbReference type="Pfam" id="PF25583"/>
    </source>
</evidence>
<protein>
    <submittedName>
        <fullName evidence="3">WYL domain-containing protein</fullName>
    </submittedName>
</protein>
<dbReference type="RefSeq" id="WP_164655872.1">
    <property type="nucleotide sequence ID" value="NZ_JAAIJR010000124.1"/>
</dbReference>
<comment type="caution">
    <text evidence="3">The sequence shown here is derived from an EMBL/GenBank/DDBJ whole genome shotgun (WGS) entry which is preliminary data.</text>
</comment>
<sequence>MKTILHGRFERQKRIEGLLPPAGAAELDCRDPQWLLQRLGEDYGDADASARLRALQRALKALVKEGRIEAVNPGKKPLRYRRRKEDLNEDSAIWAYTVRQIFDLVADVVPRRQLDRLWEQLRSDEDAPLLDAERLRIVPDTLRLQPPLVCLRSLTAVITALAKGQALAVHYENAEGERKEARIHPQALIQRGPIPYLFALKNDEDSPVRLYALQRMLSAKALATVPARKAPGFTIDKAIADGKVDFGQGEMIRLELQVRGYLTQILQVCRLSTDQQEDDEPDGSAFAMRVTATVPSTGQLLRWVLGAGPNLEVVAPSELRHTVAVQAAKMAGLYGTG</sequence>
<dbReference type="PANTHER" id="PTHR34580">
    <property type="match status" value="1"/>
</dbReference>
<gene>
    <name evidence="3" type="ORF">G3480_21145</name>
</gene>
<keyword evidence="4" id="KW-1185">Reference proteome</keyword>
<dbReference type="InterPro" id="IPR057727">
    <property type="entry name" value="WCX_dom"/>
</dbReference>
<dbReference type="PANTHER" id="PTHR34580:SF1">
    <property type="entry name" value="PROTEIN PAFC"/>
    <property type="match status" value="1"/>
</dbReference>
<dbReference type="EMBL" id="JAAIJR010000124">
    <property type="protein sequence ID" value="NEX22778.1"/>
    <property type="molecule type" value="Genomic_DNA"/>
</dbReference>
<evidence type="ECO:0000313" key="4">
    <source>
        <dbReference type="Proteomes" id="UP000471640"/>
    </source>
</evidence>
<dbReference type="InterPro" id="IPR026881">
    <property type="entry name" value="WYL_dom"/>
</dbReference>
<dbReference type="Pfam" id="PF25583">
    <property type="entry name" value="WCX"/>
    <property type="match status" value="1"/>
</dbReference>
<dbReference type="PROSITE" id="PS52050">
    <property type="entry name" value="WYL"/>
    <property type="match status" value="1"/>
</dbReference>
<dbReference type="AlphaFoldDB" id="A0A6P1DX64"/>
<dbReference type="Pfam" id="PF13280">
    <property type="entry name" value="WYL"/>
    <property type="match status" value="1"/>
</dbReference>